<dbReference type="PANTHER" id="PTHR31374:SF198">
    <property type="entry name" value="AUXIN-RESPONSIVE PROTEIN SAUR72"/>
    <property type="match status" value="1"/>
</dbReference>
<reference evidence="2" key="2">
    <citation type="submission" date="2023-06" db="EMBL/GenBank/DDBJ databases">
        <authorList>
            <person name="Ma L."/>
            <person name="Liu K.-W."/>
            <person name="Li Z."/>
            <person name="Hsiao Y.-Y."/>
            <person name="Qi Y."/>
            <person name="Fu T."/>
            <person name="Tang G."/>
            <person name="Zhang D."/>
            <person name="Sun W.-H."/>
            <person name="Liu D.-K."/>
            <person name="Li Y."/>
            <person name="Chen G.-Z."/>
            <person name="Liu X.-D."/>
            <person name="Liao X.-Y."/>
            <person name="Jiang Y.-T."/>
            <person name="Yu X."/>
            <person name="Hao Y."/>
            <person name="Huang J."/>
            <person name="Zhao X.-W."/>
            <person name="Ke S."/>
            <person name="Chen Y.-Y."/>
            <person name="Wu W.-L."/>
            <person name="Hsu J.-L."/>
            <person name="Lin Y.-F."/>
            <person name="Huang M.-D."/>
            <person name="Li C.-Y."/>
            <person name="Huang L."/>
            <person name="Wang Z.-W."/>
            <person name="Zhao X."/>
            <person name="Zhong W.-Y."/>
            <person name="Peng D.-H."/>
            <person name="Ahmad S."/>
            <person name="Lan S."/>
            <person name="Zhang J.-S."/>
            <person name="Tsai W.-C."/>
            <person name="Van De Peer Y."/>
            <person name="Liu Z.-J."/>
        </authorList>
    </citation>
    <scope>NUCLEOTIDE SEQUENCE</scope>
    <source>
        <strain evidence="2">CP</strain>
        <tissue evidence="2">Leaves</tissue>
    </source>
</reference>
<dbReference type="AlphaFoldDB" id="A0AAV9DQY7"/>
<organism evidence="2 3">
    <name type="scientific">Acorus calamus</name>
    <name type="common">Sweet flag</name>
    <dbReference type="NCBI Taxonomy" id="4465"/>
    <lineage>
        <taxon>Eukaryota</taxon>
        <taxon>Viridiplantae</taxon>
        <taxon>Streptophyta</taxon>
        <taxon>Embryophyta</taxon>
        <taxon>Tracheophyta</taxon>
        <taxon>Spermatophyta</taxon>
        <taxon>Magnoliopsida</taxon>
        <taxon>Liliopsida</taxon>
        <taxon>Acoraceae</taxon>
        <taxon>Acorus</taxon>
    </lineage>
</organism>
<evidence type="ECO:0000313" key="3">
    <source>
        <dbReference type="Proteomes" id="UP001180020"/>
    </source>
</evidence>
<evidence type="ECO:0000256" key="1">
    <source>
        <dbReference type="ARBA" id="ARBA00006974"/>
    </source>
</evidence>
<dbReference type="Proteomes" id="UP001180020">
    <property type="component" value="Unassembled WGS sequence"/>
</dbReference>
<comment type="caution">
    <text evidence="2">The sequence shown here is derived from an EMBL/GenBank/DDBJ whole genome shotgun (WGS) entry which is preliminary data.</text>
</comment>
<sequence length="90" mass="10275">MGKKKKKQEGYHRFIGDGYYSDAAAPKGYVPVLVGVENTKRFLVRVERFRLPCMVALLDMAAREFGHRQGGILKIPCDTDYFERVVHAID</sequence>
<name>A0AAV9DQY7_ACOCL</name>
<gene>
    <name evidence="2" type="ORF">QJS10_CPB11g01542</name>
</gene>
<accession>A0AAV9DQY7</accession>
<keyword evidence="3" id="KW-1185">Reference proteome</keyword>
<dbReference type="PANTHER" id="PTHR31374">
    <property type="entry name" value="AUXIN-INDUCED PROTEIN-LIKE-RELATED"/>
    <property type="match status" value="1"/>
</dbReference>
<evidence type="ECO:0000313" key="2">
    <source>
        <dbReference type="EMBL" id="KAK1303550.1"/>
    </source>
</evidence>
<dbReference type="GO" id="GO:0009733">
    <property type="term" value="P:response to auxin"/>
    <property type="evidence" value="ECO:0007669"/>
    <property type="project" value="InterPro"/>
</dbReference>
<dbReference type="EMBL" id="JAUJYO010000011">
    <property type="protein sequence ID" value="KAK1303550.1"/>
    <property type="molecule type" value="Genomic_DNA"/>
</dbReference>
<proteinExistence type="inferred from homology"/>
<protein>
    <submittedName>
        <fullName evidence="2">Uncharacterized protein</fullName>
    </submittedName>
</protein>
<comment type="similarity">
    <text evidence="1">Belongs to the ARG7 family.</text>
</comment>
<dbReference type="InterPro" id="IPR003676">
    <property type="entry name" value="SAUR_fam"/>
</dbReference>
<reference evidence="2" key="1">
    <citation type="journal article" date="2023" name="Nat. Commun.">
        <title>Diploid and tetraploid genomes of Acorus and the evolution of monocots.</title>
        <authorList>
            <person name="Ma L."/>
            <person name="Liu K.W."/>
            <person name="Li Z."/>
            <person name="Hsiao Y.Y."/>
            <person name="Qi Y."/>
            <person name="Fu T."/>
            <person name="Tang G.D."/>
            <person name="Zhang D."/>
            <person name="Sun W.H."/>
            <person name="Liu D.K."/>
            <person name="Li Y."/>
            <person name="Chen G.Z."/>
            <person name="Liu X.D."/>
            <person name="Liao X.Y."/>
            <person name="Jiang Y.T."/>
            <person name="Yu X."/>
            <person name="Hao Y."/>
            <person name="Huang J."/>
            <person name="Zhao X.W."/>
            <person name="Ke S."/>
            <person name="Chen Y.Y."/>
            <person name="Wu W.L."/>
            <person name="Hsu J.L."/>
            <person name="Lin Y.F."/>
            <person name="Huang M.D."/>
            <person name="Li C.Y."/>
            <person name="Huang L."/>
            <person name="Wang Z.W."/>
            <person name="Zhao X."/>
            <person name="Zhong W.Y."/>
            <person name="Peng D.H."/>
            <person name="Ahmad S."/>
            <person name="Lan S."/>
            <person name="Zhang J.S."/>
            <person name="Tsai W.C."/>
            <person name="Van de Peer Y."/>
            <person name="Liu Z.J."/>
        </authorList>
    </citation>
    <scope>NUCLEOTIDE SEQUENCE</scope>
    <source>
        <strain evidence="2">CP</strain>
    </source>
</reference>
<dbReference type="Pfam" id="PF02519">
    <property type="entry name" value="Auxin_inducible"/>
    <property type="match status" value="1"/>
</dbReference>